<dbReference type="Proteomes" id="UP000276260">
    <property type="component" value="Unassembled WGS sequence"/>
</dbReference>
<reference evidence="1 2" key="1">
    <citation type="submission" date="2018-11" db="EMBL/GenBank/DDBJ databases">
        <title>Draft genome analysis of Rheinheimera mesophila isolated from an industrial waste site.</title>
        <authorList>
            <person name="Yu Q."/>
            <person name="Qi Y."/>
            <person name="Zhang H."/>
            <person name="Lu Y."/>
            <person name="Pu J."/>
        </authorList>
    </citation>
    <scope>NUCLEOTIDE SEQUENCE [LARGE SCALE GENOMIC DNA]</scope>
    <source>
        <strain evidence="1 2">IITR13</strain>
    </source>
</reference>
<dbReference type="InterPro" id="IPR017647">
    <property type="entry name" value="Dnd_assoc_3"/>
</dbReference>
<dbReference type="AlphaFoldDB" id="A0A3P3QJJ6"/>
<protein>
    <submittedName>
        <fullName evidence="1">DNA phosphorothioation-dependent restriction protein DptF</fullName>
    </submittedName>
</protein>
<evidence type="ECO:0000313" key="2">
    <source>
        <dbReference type="Proteomes" id="UP000276260"/>
    </source>
</evidence>
<evidence type="ECO:0000313" key="1">
    <source>
        <dbReference type="EMBL" id="RRJ21336.1"/>
    </source>
</evidence>
<comment type="caution">
    <text evidence="1">The sequence shown here is derived from an EMBL/GenBank/DDBJ whole genome shotgun (WGS) entry which is preliminary data.</text>
</comment>
<dbReference type="EMBL" id="RRCF01000002">
    <property type="protein sequence ID" value="RRJ21336.1"/>
    <property type="molecule type" value="Genomic_DNA"/>
</dbReference>
<gene>
    <name evidence="1" type="primary">dptF</name>
    <name evidence="1" type="ORF">EIK76_10695</name>
</gene>
<dbReference type="RefSeq" id="WP_046519013.1">
    <property type="nucleotide sequence ID" value="NZ_LAVS01000007.1"/>
</dbReference>
<sequence length="535" mass="61481">MRLSEVLGVLSKASPYAVKTEREFEISLGLDEVKNYLYIETDIEKDFQDQLNSLSFGEKKVIFLCGSSGDGKSEILTRYSKAFSHKAHFHLDATHSFGPKETAIERLNKVLSDYSAGSKALVVGINTGMLGNYAEEGIDDSAKQAIKLYLDSGKQTQGYTFLDFEHYPKFKLESRRYSSRFTEDLLTRLTAPENNIIRQYYDKELMYPQVDSLLCANYRLLSLPSVQKLVVESLFKARLMRDQFLTARALLDFVYHLLAGSNYISENLFTCNDSEIVSKIADFDPALLRTKLIDQFVLSHKLDIKEPEFESFKQTLKAEGFDLRRIRTAESYIRLFYLLQNEDMGNNYHHRFKSDFNDSLLDKYATIWRLHRSPDDAEARVQLKEFYREVLLNALSRYNNRNAPQLGKDELLLATRNGFHVAAQVDVKQDNNAIKNEAKTDLEHVGYFSAFLRVDEQPLKPVPININFLGLLHRIVEGYQPNKHDKNAIVLLDELVEQLHELASKSKTLFITKESQRFRLYDAESNGTELEVSGS</sequence>
<keyword evidence="2" id="KW-1185">Reference proteome</keyword>
<dbReference type="NCBIfam" id="TIGR03238">
    <property type="entry name" value="dnd_assoc_3"/>
    <property type="match status" value="1"/>
</dbReference>
<dbReference type="OrthoDB" id="257964at2"/>
<proteinExistence type="predicted"/>
<accession>A0A3P3QJJ6</accession>
<organism evidence="1 2">
    <name type="scientific">Rheinheimera mesophila</name>
    <dbReference type="NCBI Taxonomy" id="1547515"/>
    <lineage>
        <taxon>Bacteria</taxon>
        <taxon>Pseudomonadati</taxon>
        <taxon>Pseudomonadota</taxon>
        <taxon>Gammaproteobacteria</taxon>
        <taxon>Chromatiales</taxon>
        <taxon>Chromatiaceae</taxon>
        <taxon>Rheinheimera</taxon>
    </lineage>
</organism>
<name>A0A3P3QJJ6_9GAMM</name>